<dbReference type="Proteomes" id="UP000663583">
    <property type="component" value="Chromosome"/>
</dbReference>
<gene>
    <name evidence="1" type="ORF">I2456_27410</name>
</gene>
<evidence type="ECO:0000313" key="2">
    <source>
        <dbReference type="Proteomes" id="UP000663583"/>
    </source>
</evidence>
<protein>
    <submittedName>
        <fullName evidence="1">Uncharacterized protein</fullName>
    </submittedName>
</protein>
<sequence length="103" mass="10709">MAMVRTAGSSVIADVHLIVQNQPGTRYDVGLIQAPLPSSVTCGPGDPGTAFTSLVTDESGQGNATVTAPIRPGQTGTWIWIARPAENSQNPAEVYTSDFVVPV</sequence>
<name>A0AAX1JKF9_9MYCO</name>
<dbReference type="AlphaFoldDB" id="A0AAX1JKF9"/>
<dbReference type="KEGG" id="mku:I2456_27410"/>
<reference evidence="1" key="1">
    <citation type="submission" date="2020-11" db="EMBL/GenBank/DDBJ databases">
        <title>Intraspecies plasmid and genomic variation of Mycobacterium kubicae revealed by the complete genome sequences of two clinical isolates.</title>
        <authorList>
            <person name="Hendrix J.R."/>
            <person name="Epperson L.E."/>
            <person name="Honda J.R."/>
            <person name="Strong M."/>
        </authorList>
    </citation>
    <scope>NUCLEOTIDE SEQUENCE</scope>
    <source>
        <strain evidence="1">JCM 13573</strain>
    </source>
</reference>
<proteinExistence type="predicted"/>
<evidence type="ECO:0000313" key="1">
    <source>
        <dbReference type="EMBL" id="QPI41021.1"/>
    </source>
</evidence>
<organism evidence="1 2">
    <name type="scientific">Mycobacterium kubicae</name>
    <dbReference type="NCBI Taxonomy" id="120959"/>
    <lineage>
        <taxon>Bacteria</taxon>
        <taxon>Bacillati</taxon>
        <taxon>Actinomycetota</taxon>
        <taxon>Actinomycetes</taxon>
        <taxon>Mycobacteriales</taxon>
        <taxon>Mycobacteriaceae</taxon>
        <taxon>Mycobacterium</taxon>
        <taxon>Mycobacterium simiae complex</taxon>
    </lineage>
</organism>
<accession>A0AAX1JKF9</accession>
<dbReference type="EMBL" id="CP065047">
    <property type="protein sequence ID" value="QPI41021.1"/>
    <property type="molecule type" value="Genomic_DNA"/>
</dbReference>